<feature type="compositionally biased region" description="Basic residues" evidence="1">
    <location>
        <begin position="192"/>
        <end position="203"/>
    </location>
</feature>
<organism evidence="3 4">
    <name type="scientific">Agromyces lapidis</name>
    <dbReference type="NCBI Taxonomy" id="279574"/>
    <lineage>
        <taxon>Bacteria</taxon>
        <taxon>Bacillati</taxon>
        <taxon>Actinomycetota</taxon>
        <taxon>Actinomycetes</taxon>
        <taxon>Micrococcales</taxon>
        <taxon>Microbacteriaceae</taxon>
        <taxon>Agromyces</taxon>
    </lineage>
</organism>
<feature type="region of interest" description="Disordered" evidence="1">
    <location>
        <begin position="192"/>
        <end position="234"/>
    </location>
</feature>
<keyword evidence="4" id="KW-1185">Reference proteome</keyword>
<dbReference type="EMBL" id="JBHMBL010000001">
    <property type="protein sequence ID" value="MFB9641604.1"/>
    <property type="molecule type" value="Genomic_DNA"/>
</dbReference>
<accession>A0ABV5SR93</accession>
<feature type="domain" description="Zinc finger CGNR" evidence="2">
    <location>
        <begin position="157"/>
        <end position="200"/>
    </location>
</feature>
<dbReference type="InterPro" id="IPR010852">
    <property type="entry name" value="ABATE"/>
</dbReference>
<dbReference type="Pfam" id="PF07336">
    <property type="entry name" value="ABATE"/>
    <property type="match status" value="1"/>
</dbReference>
<comment type="caution">
    <text evidence="3">The sequence shown here is derived from an EMBL/GenBank/DDBJ whole genome shotgun (WGS) entry which is preliminary data.</text>
</comment>
<protein>
    <submittedName>
        <fullName evidence="3">CGNR zinc finger domain-containing protein</fullName>
    </submittedName>
</protein>
<dbReference type="InterPro" id="IPR021005">
    <property type="entry name" value="Znf_CGNR"/>
</dbReference>
<dbReference type="PANTHER" id="PTHR35525:SF3">
    <property type="entry name" value="BLL6575 PROTEIN"/>
    <property type="match status" value="1"/>
</dbReference>
<evidence type="ECO:0000256" key="1">
    <source>
        <dbReference type="SAM" id="MobiDB-lite"/>
    </source>
</evidence>
<reference evidence="3 4" key="1">
    <citation type="submission" date="2024-09" db="EMBL/GenBank/DDBJ databases">
        <authorList>
            <person name="Sun Q."/>
            <person name="Mori K."/>
        </authorList>
    </citation>
    <scope>NUCLEOTIDE SEQUENCE [LARGE SCALE GENOMIC DNA]</scope>
    <source>
        <strain evidence="3 4">JCM 14321</strain>
    </source>
</reference>
<name>A0ABV5SR93_9MICO</name>
<gene>
    <name evidence="3" type="ORF">ACFFQV_04795</name>
</gene>
<proteinExistence type="predicted"/>
<feature type="compositionally biased region" description="Low complexity" evidence="1">
    <location>
        <begin position="204"/>
        <end position="223"/>
    </location>
</feature>
<evidence type="ECO:0000313" key="3">
    <source>
        <dbReference type="EMBL" id="MFB9641604.1"/>
    </source>
</evidence>
<dbReference type="SUPFAM" id="SSF160904">
    <property type="entry name" value="Jann2411-like"/>
    <property type="match status" value="1"/>
</dbReference>
<dbReference type="InterPro" id="IPR023286">
    <property type="entry name" value="ABATE_dom_sf"/>
</dbReference>
<dbReference type="RefSeq" id="WP_157423185.1">
    <property type="nucleotide sequence ID" value="NZ_BAAANI010000006.1"/>
</dbReference>
<dbReference type="PANTHER" id="PTHR35525">
    <property type="entry name" value="BLL6575 PROTEIN"/>
    <property type="match status" value="1"/>
</dbReference>
<sequence>MPVSTVSIPIGQWLIPAEGVRWWFDSGSFALDFATTGSIGGTAAGAGVERLHSPDDLTAWLRERFPVPVGAARSRDLFDAVALRDAIARMAFAASRREAPRSGDIDLVNLYAATPDVPPSLTGGSRQAGRSVHTVPQALSTIARDAVDLFGPANLERIRECSGDDCDIVYLDTSRAATRRWCSMQRCGNRAKVRAHRARKSRRSPASADPAEPLFDEPLLAEPAPAPAEPERAA</sequence>
<dbReference type="Proteomes" id="UP001589667">
    <property type="component" value="Unassembled WGS sequence"/>
</dbReference>
<dbReference type="Pfam" id="PF11706">
    <property type="entry name" value="zf-CGNR"/>
    <property type="match status" value="1"/>
</dbReference>
<dbReference type="Gene3D" id="1.10.3300.10">
    <property type="entry name" value="Jann2411-like domain"/>
    <property type="match status" value="1"/>
</dbReference>
<evidence type="ECO:0000313" key="4">
    <source>
        <dbReference type="Proteomes" id="UP001589667"/>
    </source>
</evidence>
<evidence type="ECO:0000259" key="2">
    <source>
        <dbReference type="Pfam" id="PF11706"/>
    </source>
</evidence>